<dbReference type="SUPFAM" id="SSF50249">
    <property type="entry name" value="Nucleic acid-binding proteins"/>
    <property type="match status" value="1"/>
</dbReference>
<keyword evidence="2" id="KW-0496">Mitochondrion</keyword>
<keyword evidence="5" id="KW-1185">Reference proteome</keyword>
<dbReference type="OrthoDB" id="1078367at2759"/>
<sequence>MTLIGRLGESPEMHPTSTGHEVLRYNVATSSGPRDSPRTSWFRVTSFVPEGPQRDFVLGLEKGTLVYVEGSAEMHSYTDSEGKPRSALNLVQQRLEVLSSPRRPRE</sequence>
<accession>A0A2T3B6Z2</accession>
<comment type="subcellular location">
    <subcellularLocation>
        <location evidence="2">Mitochondrion</location>
    </subcellularLocation>
</comment>
<name>A0A2T3B6Z2_AMORE</name>
<keyword evidence="1 2" id="KW-0238">DNA-binding</keyword>
<evidence type="ECO:0000256" key="1">
    <source>
        <dbReference type="ARBA" id="ARBA00023125"/>
    </source>
</evidence>
<dbReference type="STRING" id="857342.A0A2T3B6Z2"/>
<dbReference type="InterPro" id="IPR000424">
    <property type="entry name" value="Primosome_PriB/ssb"/>
</dbReference>
<proteinExistence type="predicted"/>
<dbReference type="GO" id="GO:0003697">
    <property type="term" value="F:single-stranded DNA binding"/>
    <property type="evidence" value="ECO:0007669"/>
    <property type="project" value="InterPro"/>
</dbReference>
<evidence type="ECO:0000256" key="3">
    <source>
        <dbReference type="SAM" id="MobiDB-lite"/>
    </source>
</evidence>
<gene>
    <name evidence="4" type="ORF">M430DRAFT_34349</name>
</gene>
<protein>
    <recommendedName>
        <fullName evidence="2">Single-stranded DNA-binding protein</fullName>
    </recommendedName>
</protein>
<organism evidence="4 5">
    <name type="scientific">Amorphotheca resinae ATCC 22711</name>
    <dbReference type="NCBI Taxonomy" id="857342"/>
    <lineage>
        <taxon>Eukaryota</taxon>
        <taxon>Fungi</taxon>
        <taxon>Dikarya</taxon>
        <taxon>Ascomycota</taxon>
        <taxon>Pezizomycotina</taxon>
        <taxon>Leotiomycetes</taxon>
        <taxon>Helotiales</taxon>
        <taxon>Amorphothecaceae</taxon>
        <taxon>Amorphotheca</taxon>
    </lineage>
</organism>
<dbReference type="FunCoup" id="A0A2T3B6Z2">
    <property type="interactions" value="170"/>
</dbReference>
<dbReference type="PIRSF" id="PIRSF002070">
    <property type="entry name" value="SSB"/>
    <property type="match status" value="1"/>
</dbReference>
<dbReference type="Gene3D" id="2.40.50.140">
    <property type="entry name" value="Nucleic acid-binding proteins"/>
    <property type="match status" value="1"/>
</dbReference>
<dbReference type="PANTHER" id="PTHR10302:SF0">
    <property type="entry name" value="SINGLE-STRANDED DNA-BINDING PROTEIN, MITOCHONDRIAL"/>
    <property type="match status" value="1"/>
</dbReference>
<dbReference type="PROSITE" id="PS50935">
    <property type="entry name" value="SSB"/>
    <property type="match status" value="1"/>
</dbReference>
<dbReference type="InterPro" id="IPR011344">
    <property type="entry name" value="ssDNA-bd"/>
</dbReference>
<dbReference type="GO" id="GO:0042645">
    <property type="term" value="C:mitochondrial nucleoid"/>
    <property type="evidence" value="ECO:0007669"/>
    <property type="project" value="TreeGrafter"/>
</dbReference>
<dbReference type="PANTHER" id="PTHR10302">
    <property type="entry name" value="SINGLE-STRANDED DNA-BINDING PROTEIN"/>
    <property type="match status" value="1"/>
</dbReference>
<evidence type="ECO:0000256" key="2">
    <source>
        <dbReference type="PIRNR" id="PIRNR002070"/>
    </source>
</evidence>
<dbReference type="InterPro" id="IPR012340">
    <property type="entry name" value="NA-bd_OB-fold"/>
</dbReference>
<dbReference type="InParanoid" id="A0A2T3B6Z2"/>
<dbReference type="CDD" id="cd04496">
    <property type="entry name" value="SSB_OBF"/>
    <property type="match status" value="1"/>
</dbReference>
<reference evidence="4 5" key="1">
    <citation type="journal article" date="2018" name="New Phytol.">
        <title>Comparative genomics and transcriptomics depict ericoid mycorrhizal fungi as versatile saprotrophs and plant mutualists.</title>
        <authorList>
            <person name="Martino E."/>
            <person name="Morin E."/>
            <person name="Grelet G.A."/>
            <person name="Kuo A."/>
            <person name="Kohler A."/>
            <person name="Daghino S."/>
            <person name="Barry K.W."/>
            <person name="Cichocki N."/>
            <person name="Clum A."/>
            <person name="Dockter R.B."/>
            <person name="Hainaut M."/>
            <person name="Kuo R.C."/>
            <person name="LaButti K."/>
            <person name="Lindahl B.D."/>
            <person name="Lindquist E.A."/>
            <person name="Lipzen A."/>
            <person name="Khouja H.R."/>
            <person name="Magnuson J."/>
            <person name="Murat C."/>
            <person name="Ohm R.A."/>
            <person name="Singer S.W."/>
            <person name="Spatafora J.W."/>
            <person name="Wang M."/>
            <person name="Veneault-Fourrey C."/>
            <person name="Henrissat B."/>
            <person name="Grigoriev I.V."/>
            <person name="Martin F.M."/>
            <person name="Perotto S."/>
        </authorList>
    </citation>
    <scope>NUCLEOTIDE SEQUENCE [LARGE SCALE GENOMIC DNA]</scope>
    <source>
        <strain evidence="4 5">ATCC 22711</strain>
    </source>
</reference>
<evidence type="ECO:0000313" key="4">
    <source>
        <dbReference type="EMBL" id="PSS22503.1"/>
    </source>
</evidence>
<dbReference type="GeneID" id="36574613"/>
<dbReference type="AlphaFoldDB" id="A0A2T3B6Z2"/>
<evidence type="ECO:0000313" key="5">
    <source>
        <dbReference type="Proteomes" id="UP000241818"/>
    </source>
</evidence>
<dbReference type="Pfam" id="PF00436">
    <property type="entry name" value="SSB"/>
    <property type="match status" value="1"/>
</dbReference>
<dbReference type="GO" id="GO:0006264">
    <property type="term" value="P:mitochondrial DNA replication"/>
    <property type="evidence" value="ECO:0007669"/>
    <property type="project" value="TreeGrafter"/>
</dbReference>
<feature type="region of interest" description="Disordered" evidence="3">
    <location>
        <begin position="76"/>
        <end position="106"/>
    </location>
</feature>
<dbReference type="Proteomes" id="UP000241818">
    <property type="component" value="Unassembled WGS sequence"/>
</dbReference>
<dbReference type="EMBL" id="KZ679009">
    <property type="protein sequence ID" value="PSS22503.1"/>
    <property type="molecule type" value="Genomic_DNA"/>
</dbReference>
<dbReference type="RefSeq" id="XP_024722658.1">
    <property type="nucleotide sequence ID" value="XM_024866532.1"/>
</dbReference>